<keyword evidence="2" id="KW-1185">Reference proteome</keyword>
<proteinExistence type="predicted"/>
<evidence type="ECO:0000313" key="2">
    <source>
        <dbReference type="Proteomes" id="UP000054383"/>
    </source>
</evidence>
<dbReference type="AlphaFoldDB" id="A0A0U1MB32"/>
<dbReference type="Proteomes" id="UP000054383">
    <property type="component" value="Unassembled WGS sequence"/>
</dbReference>
<protein>
    <submittedName>
        <fullName evidence="1">Uncharacterized protein</fullName>
    </submittedName>
</protein>
<dbReference type="EMBL" id="CVMT01000019">
    <property type="protein sequence ID" value="CRG92818.1"/>
    <property type="molecule type" value="Genomic_DNA"/>
</dbReference>
<organism evidence="1 2">
    <name type="scientific">Talaromyces islandicus</name>
    <name type="common">Penicillium islandicum</name>
    <dbReference type="NCBI Taxonomy" id="28573"/>
    <lineage>
        <taxon>Eukaryota</taxon>
        <taxon>Fungi</taxon>
        <taxon>Dikarya</taxon>
        <taxon>Ascomycota</taxon>
        <taxon>Pezizomycotina</taxon>
        <taxon>Eurotiomycetes</taxon>
        <taxon>Eurotiomycetidae</taxon>
        <taxon>Eurotiales</taxon>
        <taxon>Trichocomaceae</taxon>
        <taxon>Talaromyces</taxon>
        <taxon>Talaromyces sect. Islandici</taxon>
    </lineage>
</organism>
<reference evidence="1 2" key="1">
    <citation type="submission" date="2015-04" db="EMBL/GenBank/DDBJ databases">
        <authorList>
            <person name="Syromyatnikov M.Y."/>
            <person name="Popov V.N."/>
        </authorList>
    </citation>
    <scope>NUCLEOTIDE SEQUENCE [LARGE SCALE GENOMIC DNA]</scope>
    <source>
        <strain evidence="1">WF-38-12</strain>
    </source>
</reference>
<accession>A0A0U1MB32</accession>
<gene>
    <name evidence="1" type="ORF">PISL3812_09887</name>
</gene>
<name>A0A0U1MB32_TALIS</name>
<dbReference type="OMA" id="RTPNWNM"/>
<dbReference type="OrthoDB" id="4509841at2759"/>
<evidence type="ECO:0000313" key="1">
    <source>
        <dbReference type="EMBL" id="CRG92818.1"/>
    </source>
</evidence>
<sequence>MASSQLAPQLGLQPQTIRDHAIQLEADIRALKAYRVNPLGKNRTPNWNMIEPLLESITGYLTKTQNLPTTSELAAAVHATSRAQIALSKDVTEIKNILTTPVRKSATPKYAQIVKDPYSLKPTAQTRPSIGHREILVKLNESDTDRPVHRATVDEIKQKVNNTLKNHPDPETRKTQIIAVKRHPSGDLTLFTTDKSITERLITHRKEWQKTLGDKAEVQGPIIRSEQIRWNNPSLENANILYSGWLKRNLGEKQASTMVVEFDREEDADHAIDNGIGLTAKLKKLADIVQEGTAPENAQRDRRNIPGIEDGECSCRRGPQTVKHILLSCPHFHEERMAWKKEGTRSSDVRQLLSEAKLAARAARFMLETKLLGQFGSITAAH</sequence>